<sequence>MIFHDHCNFFKCRQYLSSKERLAYLILMYHRSTCGHVPV</sequence>
<reference evidence="1" key="2">
    <citation type="journal article" date="2015" name="Fish Shellfish Immunol.">
        <title>Early steps in the European eel (Anguilla anguilla)-Vibrio vulnificus interaction in the gills: Role of the RtxA13 toxin.</title>
        <authorList>
            <person name="Callol A."/>
            <person name="Pajuelo D."/>
            <person name="Ebbesson L."/>
            <person name="Teles M."/>
            <person name="MacKenzie S."/>
            <person name="Amaro C."/>
        </authorList>
    </citation>
    <scope>NUCLEOTIDE SEQUENCE</scope>
</reference>
<name>A0A0E9PW18_ANGAN</name>
<accession>A0A0E9PW18</accession>
<dbReference type="EMBL" id="GBXM01099863">
    <property type="protein sequence ID" value="JAH08714.1"/>
    <property type="molecule type" value="Transcribed_RNA"/>
</dbReference>
<evidence type="ECO:0000313" key="1">
    <source>
        <dbReference type="EMBL" id="JAH08714.1"/>
    </source>
</evidence>
<dbReference type="AlphaFoldDB" id="A0A0E9PW18"/>
<reference evidence="1" key="1">
    <citation type="submission" date="2014-11" db="EMBL/GenBank/DDBJ databases">
        <authorList>
            <person name="Amaro Gonzalez C."/>
        </authorList>
    </citation>
    <scope>NUCLEOTIDE SEQUENCE</scope>
</reference>
<organism evidence="1">
    <name type="scientific">Anguilla anguilla</name>
    <name type="common">European freshwater eel</name>
    <name type="synonym">Muraena anguilla</name>
    <dbReference type="NCBI Taxonomy" id="7936"/>
    <lineage>
        <taxon>Eukaryota</taxon>
        <taxon>Metazoa</taxon>
        <taxon>Chordata</taxon>
        <taxon>Craniata</taxon>
        <taxon>Vertebrata</taxon>
        <taxon>Euteleostomi</taxon>
        <taxon>Actinopterygii</taxon>
        <taxon>Neopterygii</taxon>
        <taxon>Teleostei</taxon>
        <taxon>Anguilliformes</taxon>
        <taxon>Anguillidae</taxon>
        <taxon>Anguilla</taxon>
    </lineage>
</organism>
<proteinExistence type="predicted"/>
<protein>
    <submittedName>
        <fullName evidence="1">Uncharacterized protein</fullName>
    </submittedName>
</protein>